<dbReference type="PROSITE" id="PS00829">
    <property type="entry name" value="GREAB_1"/>
    <property type="match status" value="1"/>
</dbReference>
<dbReference type="FunFam" id="1.10.287.180:FF:000001">
    <property type="entry name" value="Transcription elongation factor GreA"/>
    <property type="match status" value="1"/>
</dbReference>
<dbReference type="Pfam" id="PF01272">
    <property type="entry name" value="GreA_GreB"/>
    <property type="match status" value="1"/>
</dbReference>
<evidence type="ECO:0000256" key="5">
    <source>
        <dbReference type="ARBA" id="ARBA00023163"/>
    </source>
</evidence>
<dbReference type="Gene3D" id="3.10.50.30">
    <property type="entry name" value="Transcription elongation factor, GreA/GreB, C-terminal domain"/>
    <property type="match status" value="1"/>
</dbReference>
<dbReference type="GO" id="GO:0006354">
    <property type="term" value="P:DNA-templated transcription elongation"/>
    <property type="evidence" value="ECO:0007669"/>
    <property type="project" value="TreeGrafter"/>
</dbReference>
<dbReference type="GO" id="GO:0003677">
    <property type="term" value="F:DNA binding"/>
    <property type="evidence" value="ECO:0007669"/>
    <property type="project" value="UniProtKB-KW"/>
</dbReference>
<dbReference type="InterPro" id="IPR001437">
    <property type="entry name" value="Tscrpt_elong_fac_GreA/B_C"/>
</dbReference>
<keyword evidence="3" id="KW-0805">Transcription regulation</keyword>
<dbReference type="InterPro" id="IPR036953">
    <property type="entry name" value="GreA/GreB_C_sf"/>
</dbReference>
<dbReference type="PANTHER" id="PTHR30437">
    <property type="entry name" value="TRANSCRIPTION ELONGATION FACTOR GREA"/>
    <property type="match status" value="1"/>
</dbReference>
<evidence type="ECO:0000256" key="6">
    <source>
        <dbReference type="ARBA" id="ARBA00024916"/>
    </source>
</evidence>
<dbReference type="GO" id="GO:0070063">
    <property type="term" value="F:RNA polymerase binding"/>
    <property type="evidence" value="ECO:0007669"/>
    <property type="project" value="InterPro"/>
</dbReference>
<keyword evidence="4" id="KW-0238">DNA-binding</keyword>
<dbReference type="NCBIfam" id="NF001262">
    <property type="entry name" value="PRK00226.1-3"/>
    <property type="match status" value="1"/>
</dbReference>
<proteinExistence type="inferred from homology"/>
<dbReference type="PIRSF" id="PIRSF006092">
    <property type="entry name" value="GreA_GreB"/>
    <property type="match status" value="1"/>
</dbReference>
<dbReference type="GO" id="GO:0032784">
    <property type="term" value="P:regulation of DNA-templated transcription elongation"/>
    <property type="evidence" value="ECO:0007669"/>
    <property type="project" value="InterPro"/>
</dbReference>
<accession>A0A094Q7N8</accession>
<dbReference type="PANTHER" id="PTHR30437:SF4">
    <property type="entry name" value="TRANSCRIPTION ELONGATION FACTOR GREA"/>
    <property type="match status" value="1"/>
</dbReference>
<dbReference type="InterPro" id="IPR022691">
    <property type="entry name" value="Tscrpt_elong_fac_GreA/B_N"/>
</dbReference>
<dbReference type="SUPFAM" id="SSF46557">
    <property type="entry name" value="GreA transcript cleavage protein, N-terminal domain"/>
    <property type="match status" value="1"/>
</dbReference>
<dbReference type="InterPro" id="IPR018151">
    <property type="entry name" value="TF_GreA/GreB_CS"/>
</dbReference>
<dbReference type="InterPro" id="IPR023459">
    <property type="entry name" value="Tscrpt_elong_fac_GreA/B_fam"/>
</dbReference>
<dbReference type="InterPro" id="IPR036805">
    <property type="entry name" value="Tscrpt_elong_fac_GreA/B_N_sf"/>
</dbReference>
<dbReference type="Pfam" id="PF03449">
    <property type="entry name" value="GreA_GreB_N"/>
    <property type="match status" value="1"/>
</dbReference>
<evidence type="ECO:0000259" key="8">
    <source>
        <dbReference type="Pfam" id="PF01272"/>
    </source>
</evidence>
<comment type="similarity">
    <text evidence="1">Belongs to the GreA/GreB family.</text>
</comment>
<dbReference type="SUPFAM" id="SSF54534">
    <property type="entry name" value="FKBP-like"/>
    <property type="match status" value="1"/>
</dbReference>
<evidence type="ECO:0000256" key="7">
    <source>
        <dbReference type="ARBA" id="ARBA00030776"/>
    </source>
</evidence>
<protein>
    <recommendedName>
        <fullName evidence="2">Transcription elongation factor GreA</fullName>
    </recommendedName>
    <alternativeName>
        <fullName evidence="7">Transcript cleavage factor GreA</fullName>
    </alternativeName>
</protein>
<dbReference type="EMBL" id="JNSK01000005">
    <property type="protein sequence ID" value="KGA20210.1"/>
    <property type="molecule type" value="Genomic_DNA"/>
</dbReference>
<reference evidence="10" key="1">
    <citation type="submission" date="2014-05" db="EMBL/GenBank/DDBJ databases">
        <title>Key roles for freshwater Actinobacteria revealed by deep metagenomic sequencing.</title>
        <authorList>
            <person name="Ghai R."/>
            <person name="Mizuno C.M."/>
            <person name="Picazo A."/>
            <person name="Camacho A."/>
            <person name="Rodriguez-Valera F."/>
        </authorList>
    </citation>
    <scope>NUCLEOTIDE SEQUENCE</scope>
</reference>
<feature type="domain" description="Transcription elongation factor GreA/GreB C-terminal" evidence="8">
    <location>
        <begin position="84"/>
        <end position="155"/>
    </location>
</feature>
<dbReference type="HAMAP" id="MF_00105">
    <property type="entry name" value="GreA_GreB"/>
    <property type="match status" value="1"/>
</dbReference>
<feature type="domain" description="Transcription elongation factor GreA/GreB N-terminal" evidence="9">
    <location>
        <begin position="7"/>
        <end position="76"/>
    </location>
</feature>
<evidence type="ECO:0000313" key="10">
    <source>
        <dbReference type="EMBL" id="KGA20210.1"/>
    </source>
</evidence>
<comment type="function">
    <text evidence="6">Necessary for efficient RNA polymerase transcription elongation past template-encoded arresting sites. The arresting sites in DNA have the property of trapping a certain fraction of elongating RNA polymerases that pass through, resulting in locked ternary complexes. Cleavage of the nascent transcript by cleavage factors such as GreA or GreB allows the resumption of elongation from the new 3'terminus. GreA releases sequences of 2 to 3 nucleotides.</text>
</comment>
<evidence type="ECO:0000256" key="2">
    <source>
        <dbReference type="ARBA" id="ARBA00013729"/>
    </source>
</evidence>
<organism evidence="10">
    <name type="scientific">freshwater metagenome</name>
    <dbReference type="NCBI Taxonomy" id="449393"/>
    <lineage>
        <taxon>unclassified sequences</taxon>
        <taxon>metagenomes</taxon>
        <taxon>ecological metagenomes</taxon>
    </lineage>
</organism>
<comment type="caution">
    <text evidence="10">The sequence shown here is derived from an EMBL/GenBank/DDBJ whole genome shotgun (WGS) entry which is preliminary data.</text>
</comment>
<gene>
    <name evidence="10" type="ORF">GM50_3035</name>
</gene>
<evidence type="ECO:0000256" key="1">
    <source>
        <dbReference type="ARBA" id="ARBA00008213"/>
    </source>
</evidence>
<dbReference type="Gene3D" id="1.10.287.180">
    <property type="entry name" value="Transcription elongation factor, GreA/GreB, N-terminal domain"/>
    <property type="match status" value="1"/>
</dbReference>
<dbReference type="InterPro" id="IPR028624">
    <property type="entry name" value="Tscrpt_elong_fac_GreA/B"/>
</dbReference>
<dbReference type="AlphaFoldDB" id="A0A094Q7N8"/>
<evidence type="ECO:0000256" key="3">
    <source>
        <dbReference type="ARBA" id="ARBA00023015"/>
    </source>
</evidence>
<evidence type="ECO:0000256" key="4">
    <source>
        <dbReference type="ARBA" id="ARBA00023125"/>
    </source>
</evidence>
<sequence>MSTPQTWLTQEAADRLRSELETLETTGRRDVTAKIEAARAEGDLKENGGYHAARDEQGKMEARIRQLKQILENAHIGTPPASADGVVGAGMVVTAKIAGDEMKFLLGSREITSDEFDVYSEKSPLGSAVMGAKIGDTVSYTAPNGKAISVEIIEARFI</sequence>
<evidence type="ECO:0000259" key="9">
    <source>
        <dbReference type="Pfam" id="PF03449"/>
    </source>
</evidence>
<name>A0A094Q7N8_9ZZZZ</name>
<keyword evidence="5" id="KW-0804">Transcription</keyword>